<dbReference type="KEGG" id="vbh:CMV30_08580"/>
<dbReference type="EMBL" id="CP023344">
    <property type="protein sequence ID" value="ATC63997.1"/>
    <property type="molecule type" value="Genomic_DNA"/>
</dbReference>
<protein>
    <submittedName>
        <fullName evidence="1">Uncharacterized protein</fullName>
    </submittedName>
</protein>
<dbReference type="AlphaFoldDB" id="A0A290Q6V0"/>
<gene>
    <name evidence="1" type="ORF">CMV30_08580</name>
</gene>
<organism evidence="1 2">
    <name type="scientific">Nibricoccus aquaticus</name>
    <dbReference type="NCBI Taxonomy" id="2576891"/>
    <lineage>
        <taxon>Bacteria</taxon>
        <taxon>Pseudomonadati</taxon>
        <taxon>Verrucomicrobiota</taxon>
        <taxon>Opitutia</taxon>
        <taxon>Opitutales</taxon>
        <taxon>Opitutaceae</taxon>
        <taxon>Nibricoccus</taxon>
    </lineage>
</organism>
<dbReference type="Proteomes" id="UP000217265">
    <property type="component" value="Chromosome"/>
</dbReference>
<keyword evidence="2" id="KW-1185">Reference proteome</keyword>
<sequence>MRLSRRLLERYAALAKEGSWRGHTEAILPTLARQEGFSLEDLGGGRAWSRAGRRNWYRNTRSSLFLTPGSFVYRPPVSEAYFHEAAGAFVEAGLLYHPVKTQVTEMGPVRQAVRAEAEGGVRF</sequence>
<reference evidence="1 2" key="1">
    <citation type="submission" date="2017-09" db="EMBL/GenBank/DDBJ databases">
        <title>Complete genome sequence of Verrucomicrobial strain HZ-65, isolated from freshwater.</title>
        <authorList>
            <person name="Choi A."/>
        </authorList>
    </citation>
    <scope>NUCLEOTIDE SEQUENCE [LARGE SCALE GENOMIC DNA]</scope>
    <source>
        <strain evidence="1 2">HZ-65</strain>
    </source>
</reference>
<evidence type="ECO:0000313" key="1">
    <source>
        <dbReference type="EMBL" id="ATC63997.1"/>
    </source>
</evidence>
<proteinExistence type="predicted"/>
<evidence type="ECO:0000313" key="2">
    <source>
        <dbReference type="Proteomes" id="UP000217265"/>
    </source>
</evidence>
<name>A0A290Q6V0_9BACT</name>
<accession>A0A290Q6V0</accession>